<keyword evidence="2" id="KW-1185">Reference proteome</keyword>
<gene>
    <name evidence="1" type="ORF">AAG570_012310</name>
</gene>
<accession>A0ABD0YIF9</accession>
<sequence>MMCGNMYGTGQNGEYPCDHYTGVINVTLMNTGCPRSQVQETALQLLQLLDKRFFGPVGPLPSEGETLGGTDSSCGTTKSKIMNRIAWVVGHLKQSARQYAKAEYGLYAGKMNGAFYHEGKQQFTCLHNLEGGLKNVADNWALAYGLA</sequence>
<dbReference type="Proteomes" id="UP001558652">
    <property type="component" value="Unassembled WGS sequence"/>
</dbReference>
<reference evidence="1 2" key="1">
    <citation type="submission" date="2024-07" db="EMBL/GenBank/DDBJ databases">
        <title>Chromosome-level genome assembly of the water stick insect Ranatra chinensis (Heteroptera: Nepidae).</title>
        <authorList>
            <person name="Liu X."/>
        </authorList>
    </citation>
    <scope>NUCLEOTIDE SEQUENCE [LARGE SCALE GENOMIC DNA]</scope>
    <source>
        <strain evidence="1">Cailab_2021Rc</strain>
        <tissue evidence="1">Muscle</tissue>
    </source>
</reference>
<dbReference type="EMBL" id="JBFDAA010000007">
    <property type="protein sequence ID" value="KAL1131073.1"/>
    <property type="molecule type" value="Genomic_DNA"/>
</dbReference>
<protein>
    <submittedName>
        <fullName evidence="1">Uncharacterized protein</fullName>
    </submittedName>
</protein>
<organism evidence="1 2">
    <name type="scientific">Ranatra chinensis</name>
    <dbReference type="NCBI Taxonomy" id="642074"/>
    <lineage>
        <taxon>Eukaryota</taxon>
        <taxon>Metazoa</taxon>
        <taxon>Ecdysozoa</taxon>
        <taxon>Arthropoda</taxon>
        <taxon>Hexapoda</taxon>
        <taxon>Insecta</taxon>
        <taxon>Pterygota</taxon>
        <taxon>Neoptera</taxon>
        <taxon>Paraneoptera</taxon>
        <taxon>Hemiptera</taxon>
        <taxon>Heteroptera</taxon>
        <taxon>Panheteroptera</taxon>
        <taxon>Nepomorpha</taxon>
        <taxon>Nepidae</taxon>
        <taxon>Ranatrinae</taxon>
        <taxon>Ranatra</taxon>
    </lineage>
</organism>
<evidence type="ECO:0000313" key="2">
    <source>
        <dbReference type="Proteomes" id="UP001558652"/>
    </source>
</evidence>
<evidence type="ECO:0000313" key="1">
    <source>
        <dbReference type="EMBL" id="KAL1131073.1"/>
    </source>
</evidence>
<proteinExistence type="predicted"/>
<dbReference type="AlphaFoldDB" id="A0ABD0YIF9"/>
<name>A0ABD0YIF9_9HEMI</name>
<comment type="caution">
    <text evidence="1">The sequence shown here is derived from an EMBL/GenBank/DDBJ whole genome shotgun (WGS) entry which is preliminary data.</text>
</comment>